<dbReference type="EMBL" id="CP130318">
    <property type="protein sequence ID" value="WNQ13599.1"/>
    <property type="molecule type" value="Genomic_DNA"/>
</dbReference>
<dbReference type="PIRSF" id="PIRSF007663">
    <property type="entry name" value="UCP007663"/>
    <property type="match status" value="1"/>
</dbReference>
<dbReference type="Gene3D" id="2.60.40.1180">
    <property type="entry name" value="Golgi alpha-mannosidase II"/>
    <property type="match status" value="1"/>
</dbReference>
<dbReference type="InterPro" id="IPR049053">
    <property type="entry name" value="AFCA-like_C"/>
</dbReference>
<dbReference type="InterPro" id="IPR016518">
    <property type="entry name" value="Alpha-L-fucosidase"/>
</dbReference>
<dbReference type="InterPro" id="IPR008928">
    <property type="entry name" value="6-hairpin_glycosidase_sf"/>
</dbReference>
<dbReference type="PANTHER" id="PTHR31084">
    <property type="entry name" value="ALPHA-L-FUCOSIDASE 2"/>
    <property type="match status" value="1"/>
</dbReference>
<name>A0AA96LGF9_9BACL</name>
<dbReference type="SUPFAM" id="SSF48208">
    <property type="entry name" value="Six-hairpin glycosidases"/>
    <property type="match status" value="1"/>
</dbReference>
<evidence type="ECO:0000259" key="2">
    <source>
        <dbReference type="Pfam" id="PF21307"/>
    </source>
</evidence>
<sequence length="797" mass="89052">MSAAANLTLWYRKPADEWVEALAVGNGRLGGMVFGGTKHERILLNEDTLWSGHPYDPNNREAAAYLGEVRRLAFEGNYPEAQSVLEEHMLGPWTESYQSLGDMILELDGAGPVSDYRRELDLRDAVSRTSYRMNGVRYAREVFVSAVDQVMVVRVTADHPGKVSLRASLDSLLNHSVRKGGADSIAMSGQAPSHVEPFHAKSTEPVLYEEDKGIRFEAVLRALPEGGHVEAHGNLLWVKGANAVTFLFTAATSYNGFDKDPVREGKDAGALCADWLSGASQLSYEELLARHLRDYQELFGRVELELEAPGREELPTDERILAVRDGERDEQLAILFFQFGRYLLLSSSRPGTQPATLQGIWNDRARPPWACNYTVNINTQMNYWPAEVGNLAECHTPLFNMLEDLRRTGGETARAHYGARGWVAHHNVDIWRITTPSGGPSKGPASWAFWPMGGAWLCQHLWEHYRFGGDANFLRGTAYPIMKEAALFLLDWLVEDPEGYLVTNPSTSPENTFIGPDGRKAAVSIASTMDNALTWELFTHCIEASEMLGQDVLFREELAAARARLRPLKIGRHGQLQEWFEDFEEAEPGHRHMVHLYPLHPGHQIGLHTDPELAEACRVSIERRLVHEKEDAVGWCFAWLISLFARLEKPERAYHYLTKLLSNPFPNLFNAHRHPKLTFYPLTVDANFGATAGIAELLLQSHLDELVLLPALPAEWPAGRIRGLRARGGFTVDLEWNDGALQRAVIRSVNGSMCRIRTSGQVEVTTGDRPVPVTAIGPSTAEFRTEAGESYTIKAHR</sequence>
<dbReference type="InterPro" id="IPR012341">
    <property type="entry name" value="6hp_glycosidase-like_sf"/>
</dbReference>
<keyword evidence="5" id="KW-1185">Reference proteome</keyword>
<dbReference type="InterPro" id="IPR054363">
    <property type="entry name" value="GH95_cat"/>
</dbReference>
<dbReference type="GO" id="GO:0004560">
    <property type="term" value="F:alpha-L-fucosidase activity"/>
    <property type="evidence" value="ECO:0007669"/>
    <property type="project" value="InterPro"/>
</dbReference>
<proteinExistence type="predicted"/>
<dbReference type="Pfam" id="PF22124">
    <property type="entry name" value="Glyco_hydro_95_cat"/>
    <property type="match status" value="1"/>
</dbReference>
<dbReference type="Pfam" id="PF14498">
    <property type="entry name" value="Glyco_hyd_65N_2"/>
    <property type="match status" value="1"/>
</dbReference>
<evidence type="ECO:0000259" key="3">
    <source>
        <dbReference type="Pfam" id="PF22124"/>
    </source>
</evidence>
<dbReference type="Proteomes" id="UP001305702">
    <property type="component" value="Chromosome"/>
</dbReference>
<dbReference type="InterPro" id="IPR013780">
    <property type="entry name" value="Glyco_hydro_b"/>
</dbReference>
<dbReference type="Pfam" id="PF21307">
    <property type="entry name" value="Glyco_hydro_95_C"/>
    <property type="match status" value="1"/>
</dbReference>
<feature type="domain" description="Glycosyl hydrolase family 95 catalytic" evidence="3">
    <location>
        <begin position="283"/>
        <end position="698"/>
    </location>
</feature>
<gene>
    <name evidence="4" type="ORF">MJA45_11465</name>
</gene>
<organism evidence="4 5">
    <name type="scientific">Paenibacillus aurantius</name>
    <dbReference type="NCBI Taxonomy" id="2918900"/>
    <lineage>
        <taxon>Bacteria</taxon>
        <taxon>Bacillati</taxon>
        <taxon>Bacillota</taxon>
        <taxon>Bacilli</taxon>
        <taxon>Bacillales</taxon>
        <taxon>Paenibacillaceae</taxon>
        <taxon>Paenibacillus</taxon>
    </lineage>
</organism>
<dbReference type="AlphaFoldDB" id="A0AA96LGF9"/>
<dbReference type="GO" id="GO:0005975">
    <property type="term" value="P:carbohydrate metabolic process"/>
    <property type="evidence" value="ECO:0007669"/>
    <property type="project" value="InterPro"/>
</dbReference>
<keyword evidence="4" id="KW-0378">Hydrolase</keyword>
<dbReference type="FunFam" id="1.50.10.10:FF:000028">
    <property type="entry name" value="Alpha-L-fucosidase 2"/>
    <property type="match status" value="1"/>
</dbReference>
<dbReference type="PANTHER" id="PTHR31084:SF0">
    <property type="entry name" value="ALPHA-L-FUCOSIDASE 2"/>
    <property type="match status" value="1"/>
</dbReference>
<dbReference type="KEGG" id="paun:MJA45_11465"/>
<feature type="domain" description="Alpha fucosidase A-like C-terminal" evidence="2">
    <location>
        <begin position="700"/>
        <end position="793"/>
    </location>
</feature>
<evidence type="ECO:0000259" key="1">
    <source>
        <dbReference type="Pfam" id="PF14498"/>
    </source>
</evidence>
<dbReference type="InterPro" id="IPR027414">
    <property type="entry name" value="GH95_N_dom"/>
</dbReference>
<dbReference type="Gene3D" id="2.70.98.50">
    <property type="entry name" value="putative glycoside hydrolase family protein from bacillus halodurans"/>
    <property type="match status" value="1"/>
</dbReference>
<dbReference type="RefSeq" id="WP_315607382.1">
    <property type="nucleotide sequence ID" value="NZ_CP130318.1"/>
</dbReference>
<feature type="domain" description="Glycosyl hydrolase family 95 N-terminal" evidence="1">
    <location>
        <begin position="9"/>
        <end position="255"/>
    </location>
</feature>
<dbReference type="Gene3D" id="1.50.10.10">
    <property type="match status" value="1"/>
</dbReference>
<protein>
    <submittedName>
        <fullName evidence="4">Glycoside hydrolase family 95 protein</fullName>
    </submittedName>
</protein>
<reference evidence="4 5" key="1">
    <citation type="submission" date="2022-02" db="EMBL/GenBank/DDBJ databases">
        <title>Paenibacillus sp. MBLB1776 Whole Genome Shotgun Sequencing.</title>
        <authorList>
            <person name="Hwang C.Y."/>
            <person name="Cho E.-S."/>
            <person name="Seo M.-J."/>
        </authorList>
    </citation>
    <scope>NUCLEOTIDE SEQUENCE [LARGE SCALE GENOMIC DNA]</scope>
    <source>
        <strain evidence="4 5">MBLB1776</strain>
    </source>
</reference>
<accession>A0AA96LGF9</accession>
<evidence type="ECO:0000313" key="4">
    <source>
        <dbReference type="EMBL" id="WNQ13599.1"/>
    </source>
</evidence>
<evidence type="ECO:0000313" key="5">
    <source>
        <dbReference type="Proteomes" id="UP001305702"/>
    </source>
</evidence>